<dbReference type="eggNOG" id="COG4133">
    <property type="taxonomic scope" value="Bacteria"/>
</dbReference>
<keyword evidence="6" id="KW-1185">Reference proteome</keyword>
<dbReference type="GO" id="GO:0005524">
    <property type="term" value="F:ATP binding"/>
    <property type="evidence" value="ECO:0007669"/>
    <property type="project" value="UniProtKB-KW"/>
</dbReference>
<evidence type="ECO:0000256" key="1">
    <source>
        <dbReference type="ARBA" id="ARBA00022448"/>
    </source>
</evidence>
<name>E8N317_ANATU</name>
<sequence>MSRLEVQSLRCGYHFPLLEISFHLEEGEYLFLKGANGLGKTTFVRTLVGILPPLQGEALFNGKPIHKHPSLSRDIFYLPEKIEVPEFLTPLQYVDLIREYYEVPPDHSRFHEGLALLNITPLSNVPMRNLSMGQKRRAQLLAAYVLQRKLTVLDDPLIAIDGEGEEFLARFIHHMNQHSMIVLTSRGDIATLHATEMTDFCVG</sequence>
<evidence type="ECO:0000313" key="6">
    <source>
        <dbReference type="Proteomes" id="UP000008922"/>
    </source>
</evidence>
<dbReference type="InterPro" id="IPR003439">
    <property type="entry name" value="ABC_transporter-like_ATP-bd"/>
</dbReference>
<keyword evidence="2" id="KW-0547">Nucleotide-binding</keyword>
<organism evidence="5 6">
    <name type="scientific">Anaerolinea thermophila (strain DSM 14523 / JCM 11388 / NBRC 100420 / UNI-1)</name>
    <dbReference type="NCBI Taxonomy" id="926569"/>
    <lineage>
        <taxon>Bacteria</taxon>
        <taxon>Bacillati</taxon>
        <taxon>Chloroflexota</taxon>
        <taxon>Anaerolineae</taxon>
        <taxon>Anaerolineales</taxon>
        <taxon>Anaerolineaceae</taxon>
        <taxon>Anaerolinea</taxon>
    </lineage>
</organism>
<dbReference type="InParanoid" id="E8N317"/>
<dbReference type="RefSeq" id="WP_013561508.1">
    <property type="nucleotide sequence ID" value="NC_014960.1"/>
</dbReference>
<dbReference type="SUPFAM" id="SSF52540">
    <property type="entry name" value="P-loop containing nucleoside triphosphate hydrolases"/>
    <property type="match status" value="1"/>
</dbReference>
<dbReference type="AlphaFoldDB" id="E8N317"/>
<dbReference type="Gene3D" id="3.40.50.300">
    <property type="entry name" value="P-loop containing nucleotide triphosphate hydrolases"/>
    <property type="match status" value="1"/>
</dbReference>
<proteinExistence type="predicted"/>
<keyword evidence="3 5" id="KW-0067">ATP-binding</keyword>
<protein>
    <submittedName>
        <fullName evidence="5">ABC transporter ATP-binding protein</fullName>
    </submittedName>
</protein>
<dbReference type="HOGENOM" id="CLU_000604_1_2_0"/>
<dbReference type="PANTHER" id="PTHR42939:SF1">
    <property type="entry name" value="ABC TRANSPORTER ATP-BINDING PROTEIN ALBC-RELATED"/>
    <property type="match status" value="1"/>
</dbReference>
<keyword evidence="1" id="KW-0813">Transport</keyword>
<dbReference type="PROSITE" id="PS50893">
    <property type="entry name" value="ABC_TRANSPORTER_2"/>
    <property type="match status" value="1"/>
</dbReference>
<dbReference type="InterPro" id="IPR027417">
    <property type="entry name" value="P-loop_NTPase"/>
</dbReference>
<dbReference type="PANTHER" id="PTHR42939">
    <property type="entry name" value="ABC TRANSPORTER ATP-BINDING PROTEIN ALBC-RELATED"/>
    <property type="match status" value="1"/>
</dbReference>
<dbReference type="Pfam" id="PF00005">
    <property type="entry name" value="ABC_tran"/>
    <property type="match status" value="1"/>
</dbReference>
<feature type="domain" description="ABC transporter" evidence="4">
    <location>
        <begin position="1"/>
        <end position="203"/>
    </location>
</feature>
<evidence type="ECO:0000259" key="4">
    <source>
        <dbReference type="PROSITE" id="PS50893"/>
    </source>
</evidence>
<dbReference type="InterPro" id="IPR051782">
    <property type="entry name" value="ABC_Transporter_VariousFunc"/>
</dbReference>
<reference evidence="5 6" key="1">
    <citation type="submission" date="2010-12" db="EMBL/GenBank/DDBJ databases">
        <title>Whole genome sequence of Anaerolinea thermophila UNI-1.</title>
        <authorList>
            <person name="Narita-Yamada S."/>
            <person name="Kishi E."/>
            <person name="Watanabe Y."/>
            <person name="Takasaki K."/>
            <person name="Ankai A."/>
            <person name="Oguchi A."/>
            <person name="Fukui S."/>
            <person name="Takahashi M."/>
            <person name="Yashiro I."/>
            <person name="Hosoyama A."/>
            <person name="Sekiguchi Y."/>
            <person name="Hanada S."/>
            <person name="Fujita N."/>
        </authorList>
    </citation>
    <scope>NUCLEOTIDE SEQUENCE [LARGE SCALE GENOMIC DNA]</scope>
    <source>
        <strain evidence="6">DSM 14523 / JCM 11388 / NBRC 100420 / UNI-1</strain>
    </source>
</reference>
<evidence type="ECO:0000313" key="5">
    <source>
        <dbReference type="EMBL" id="BAJ65167.1"/>
    </source>
</evidence>
<dbReference type="GO" id="GO:0016887">
    <property type="term" value="F:ATP hydrolysis activity"/>
    <property type="evidence" value="ECO:0007669"/>
    <property type="project" value="InterPro"/>
</dbReference>
<dbReference type="STRING" id="926569.ANT_31410"/>
<accession>E8N317</accession>
<dbReference type="KEGG" id="atm:ANT_31410"/>
<evidence type="ECO:0000256" key="2">
    <source>
        <dbReference type="ARBA" id="ARBA00022741"/>
    </source>
</evidence>
<dbReference type="OrthoDB" id="9775135at2"/>
<evidence type="ECO:0000256" key="3">
    <source>
        <dbReference type="ARBA" id="ARBA00022840"/>
    </source>
</evidence>
<gene>
    <name evidence="5" type="ordered locus">ANT_31410</name>
</gene>
<dbReference type="EMBL" id="AP012029">
    <property type="protein sequence ID" value="BAJ65167.1"/>
    <property type="molecule type" value="Genomic_DNA"/>
</dbReference>
<dbReference type="Proteomes" id="UP000008922">
    <property type="component" value="Chromosome"/>
</dbReference>